<feature type="binding site" evidence="1">
    <location>
        <position position="28"/>
    </location>
    <ligand>
        <name>Mg(2+)</name>
        <dbReference type="ChEBI" id="CHEBI:18420"/>
        <label>4</label>
    </ligand>
</feature>
<comment type="function">
    <text evidence="1">Catalyzes the ATP-dependent phosphorylation of thiamine-monophosphate (TMP) to form thiamine-pyrophosphate (TPP), the active form of vitamin B1.</text>
</comment>
<dbReference type="Pfam" id="PF00586">
    <property type="entry name" value="AIRS"/>
    <property type="match status" value="1"/>
</dbReference>
<feature type="binding site" evidence="1">
    <location>
        <position position="145"/>
    </location>
    <ligand>
        <name>ATP</name>
        <dbReference type="ChEBI" id="CHEBI:30616"/>
    </ligand>
</feature>
<keyword evidence="6" id="KW-1185">Reference proteome</keyword>
<feature type="domain" description="PurM-like N-terminal" evidence="3">
    <location>
        <begin position="27"/>
        <end position="137"/>
    </location>
</feature>
<accession>A0ABT5XF52</accession>
<keyword evidence="1" id="KW-0460">Magnesium</keyword>
<name>A0ABT5XF52_9EURY</name>
<dbReference type="InterPro" id="IPR010918">
    <property type="entry name" value="PurM-like_C_dom"/>
</dbReference>
<feature type="binding site" evidence="1">
    <location>
        <position position="28"/>
    </location>
    <ligand>
        <name>Mg(2+)</name>
        <dbReference type="ChEBI" id="CHEBI:18420"/>
        <label>3</label>
    </ligand>
</feature>
<organism evidence="5 6">
    <name type="scientific">Candidatus Methanocrinis alkalitolerans</name>
    <dbReference type="NCBI Taxonomy" id="3033395"/>
    <lineage>
        <taxon>Archaea</taxon>
        <taxon>Methanobacteriati</taxon>
        <taxon>Methanobacteriota</taxon>
        <taxon>Stenosarchaea group</taxon>
        <taxon>Methanomicrobia</taxon>
        <taxon>Methanotrichales</taxon>
        <taxon>Methanotrichaceae</taxon>
        <taxon>Methanocrinis</taxon>
    </lineage>
</organism>
<evidence type="ECO:0000259" key="3">
    <source>
        <dbReference type="Pfam" id="PF00586"/>
    </source>
</evidence>
<evidence type="ECO:0000256" key="2">
    <source>
        <dbReference type="SAM" id="MobiDB-lite"/>
    </source>
</evidence>
<keyword evidence="1" id="KW-0067">ATP-binding</keyword>
<dbReference type="GO" id="GO:0009030">
    <property type="term" value="F:thiamine-phosphate kinase activity"/>
    <property type="evidence" value="ECO:0007669"/>
    <property type="project" value="UniProtKB-EC"/>
</dbReference>
<comment type="caution">
    <text evidence="5">The sequence shown here is derived from an EMBL/GenBank/DDBJ whole genome shotgun (WGS) entry which is preliminary data.</text>
</comment>
<dbReference type="PANTHER" id="PTHR30270:SF3">
    <property type="entry name" value="THIAMINE-MONOPHOSPHATE KINASE"/>
    <property type="match status" value="1"/>
</dbReference>
<feature type="binding site" evidence="1">
    <location>
        <position position="43"/>
    </location>
    <ligand>
        <name>Mg(2+)</name>
        <dbReference type="ChEBI" id="CHEBI:18420"/>
        <label>1</label>
    </ligand>
</feature>
<feature type="binding site" evidence="1">
    <location>
        <begin position="119"/>
        <end position="120"/>
    </location>
    <ligand>
        <name>ATP</name>
        <dbReference type="ChEBI" id="CHEBI:30616"/>
    </ligand>
</feature>
<gene>
    <name evidence="1 5" type="primary">thiL</name>
    <name evidence="5" type="ORF">P0O24_07090</name>
</gene>
<dbReference type="Gene3D" id="3.30.1330.10">
    <property type="entry name" value="PurM-like, N-terminal domain"/>
    <property type="match status" value="1"/>
</dbReference>
<evidence type="ECO:0000313" key="5">
    <source>
        <dbReference type="EMBL" id="MDF0593344.1"/>
    </source>
</evidence>
<dbReference type="NCBIfam" id="TIGR01379">
    <property type="entry name" value="thiL"/>
    <property type="match status" value="1"/>
</dbReference>
<feature type="binding site" evidence="1">
    <location>
        <position position="72"/>
    </location>
    <ligand>
        <name>Mg(2+)</name>
        <dbReference type="ChEBI" id="CHEBI:18420"/>
        <label>3</label>
    </ligand>
</feature>
<keyword evidence="1" id="KW-0479">Metal-binding</keyword>
<feature type="binding site" evidence="1">
    <location>
        <position position="319"/>
    </location>
    <ligand>
        <name>substrate</name>
    </ligand>
</feature>
<dbReference type="PIRSF" id="PIRSF005303">
    <property type="entry name" value="Thiam_monoph_kin"/>
    <property type="match status" value="1"/>
</dbReference>
<dbReference type="Proteomes" id="UP001215956">
    <property type="component" value="Unassembled WGS sequence"/>
</dbReference>
<feature type="binding site" evidence="1">
    <location>
        <position position="217"/>
    </location>
    <ligand>
        <name>Mg(2+)</name>
        <dbReference type="ChEBI" id="CHEBI:18420"/>
        <label>3</label>
    </ligand>
</feature>
<dbReference type="HAMAP" id="MF_02128">
    <property type="entry name" value="TMP_kinase"/>
    <property type="match status" value="1"/>
</dbReference>
<feature type="binding site" evidence="1">
    <location>
        <position position="44"/>
    </location>
    <ligand>
        <name>Mg(2+)</name>
        <dbReference type="ChEBI" id="CHEBI:18420"/>
        <label>2</label>
    </ligand>
</feature>
<keyword evidence="1" id="KW-0784">Thiamine biosynthesis</keyword>
<feature type="region of interest" description="Disordered" evidence="2">
    <location>
        <begin position="317"/>
        <end position="340"/>
    </location>
</feature>
<dbReference type="PANTHER" id="PTHR30270">
    <property type="entry name" value="THIAMINE-MONOPHOSPHATE KINASE"/>
    <property type="match status" value="1"/>
</dbReference>
<keyword evidence="1 5" id="KW-0808">Transferase</keyword>
<dbReference type="SUPFAM" id="SSF55326">
    <property type="entry name" value="PurM N-terminal domain-like"/>
    <property type="match status" value="1"/>
</dbReference>
<evidence type="ECO:0000313" key="6">
    <source>
        <dbReference type="Proteomes" id="UP001215956"/>
    </source>
</evidence>
<dbReference type="InterPro" id="IPR016188">
    <property type="entry name" value="PurM-like_N"/>
</dbReference>
<comment type="similarity">
    <text evidence="1">Belongs to the thiamine-monophosphate kinase family.</text>
</comment>
<feature type="binding site" evidence="1">
    <location>
        <position position="51"/>
    </location>
    <ligand>
        <name>substrate</name>
    </ligand>
</feature>
<dbReference type="InterPro" id="IPR036921">
    <property type="entry name" value="PurM-like_N_sf"/>
</dbReference>
<feature type="binding site" evidence="1">
    <location>
        <position position="120"/>
    </location>
    <ligand>
        <name>Mg(2+)</name>
        <dbReference type="ChEBI" id="CHEBI:18420"/>
        <label>1</label>
    </ligand>
</feature>
<dbReference type="RefSeq" id="WP_316969049.1">
    <property type="nucleotide sequence ID" value="NZ_JARFPL010000018.1"/>
</dbReference>
<dbReference type="EC" id="2.7.4.16" evidence="1"/>
<dbReference type="EMBL" id="JARFPL010000018">
    <property type="protein sequence ID" value="MDF0593344.1"/>
    <property type="molecule type" value="Genomic_DNA"/>
</dbReference>
<dbReference type="SUPFAM" id="SSF56042">
    <property type="entry name" value="PurM C-terminal domain-like"/>
    <property type="match status" value="1"/>
</dbReference>
<reference evidence="5 6" key="1">
    <citation type="submission" date="2023-03" db="EMBL/GenBank/DDBJ databases">
        <title>Whole genome sequencing of Methanotrichaceae archaeon M04Ac.</title>
        <authorList>
            <person name="Khomyakova M.A."/>
            <person name="Merkel A.Y."/>
            <person name="Slobodkin A.I."/>
        </authorList>
    </citation>
    <scope>NUCLEOTIDE SEQUENCE [LARGE SCALE GENOMIC DNA]</scope>
    <source>
        <strain evidence="5 6">M04Ac</strain>
    </source>
</reference>
<feature type="compositionally biased region" description="Basic residues" evidence="2">
    <location>
        <begin position="323"/>
        <end position="332"/>
    </location>
</feature>
<comment type="caution">
    <text evidence="1">Lacks conserved residue(s) required for the propagation of feature annotation.</text>
</comment>
<comment type="catalytic activity">
    <reaction evidence="1">
        <text>thiamine phosphate + ATP = thiamine diphosphate + ADP</text>
        <dbReference type="Rhea" id="RHEA:15913"/>
        <dbReference type="ChEBI" id="CHEBI:30616"/>
        <dbReference type="ChEBI" id="CHEBI:37575"/>
        <dbReference type="ChEBI" id="CHEBI:58937"/>
        <dbReference type="ChEBI" id="CHEBI:456216"/>
        <dbReference type="EC" id="2.7.4.16"/>
    </reaction>
</comment>
<proteinExistence type="inferred from homology"/>
<dbReference type="Pfam" id="PF02769">
    <property type="entry name" value="AIRS_C"/>
    <property type="match status" value="1"/>
</dbReference>
<feature type="binding site" evidence="1">
    <location>
        <position position="72"/>
    </location>
    <ligand>
        <name>Mg(2+)</name>
        <dbReference type="ChEBI" id="CHEBI:18420"/>
        <label>2</label>
    </ligand>
</feature>
<feature type="binding site" evidence="1">
    <location>
        <position position="44"/>
    </location>
    <ligand>
        <name>Mg(2+)</name>
        <dbReference type="ChEBI" id="CHEBI:18420"/>
        <label>1</label>
    </ligand>
</feature>
<dbReference type="Gene3D" id="3.90.650.10">
    <property type="entry name" value="PurM-like C-terminal domain"/>
    <property type="match status" value="1"/>
</dbReference>
<comment type="pathway">
    <text evidence="1">Cofactor biosynthesis; thiamine diphosphate biosynthesis; thiamine diphosphate from thiamine phosphate: step 1/1.</text>
</comment>
<comment type="miscellaneous">
    <text evidence="1">Reaction mechanism of ThiL seems to utilize a direct, inline transfer of the gamma-phosphate of ATP to TMP rather than a phosphorylated enzyme intermediate.</text>
</comment>
<feature type="binding site" evidence="1">
    <location>
        <position position="220"/>
    </location>
    <ligand>
        <name>Mg(2+)</name>
        <dbReference type="ChEBI" id="CHEBI:18420"/>
        <label>5</label>
    </ligand>
</feature>
<sequence length="340" mass="36885">MTDRCSDLGERELVRKITEILGIGERDDCAMVEDGDGWLVWTTDILHRKSDFPGIATGWQIGWMAVAVNLSDVAAMGAAPLGLLIAAAIPQDAEVAFAEEIFRGMNDCARRYSTRVLGGDLDSFDELALSGTALGWVEKDLVLRRRGARPGDLLCTTGTLGSAGAGLRVALEAEGRGEMEIGDPDLRALTKRLLLPSPRMEEGRALALSGAATSMMDNSDGLALSLFDLAEAGGVGFLVWEDQIPVDPLVSEVAEGRDDALALALYTGGDFELVFTVRPDLIDRARQACDFAVIGRVLEEREIFIEADGVRRRMEPRGYQHMKTPKPARLHRSFSSPPQK</sequence>
<dbReference type="CDD" id="cd02194">
    <property type="entry name" value="ThiL"/>
    <property type="match status" value="1"/>
</dbReference>
<feature type="binding site" evidence="1">
    <location>
        <position position="219"/>
    </location>
    <ligand>
        <name>ATP</name>
        <dbReference type="ChEBI" id="CHEBI:30616"/>
    </ligand>
</feature>
<feature type="binding site" evidence="1">
    <location>
        <position position="42"/>
    </location>
    <ligand>
        <name>Mg(2+)</name>
        <dbReference type="ChEBI" id="CHEBI:18420"/>
        <label>4</label>
    </ligand>
</feature>
<keyword evidence="1" id="KW-0547">Nucleotide-binding</keyword>
<dbReference type="InterPro" id="IPR006283">
    <property type="entry name" value="ThiL-like"/>
</dbReference>
<keyword evidence="1 5" id="KW-0418">Kinase</keyword>
<feature type="domain" description="PurM-like C-terminal" evidence="4">
    <location>
        <begin position="149"/>
        <end position="305"/>
    </location>
</feature>
<evidence type="ECO:0000259" key="4">
    <source>
        <dbReference type="Pfam" id="PF02769"/>
    </source>
</evidence>
<feature type="binding site" evidence="1">
    <location>
        <position position="72"/>
    </location>
    <ligand>
        <name>Mg(2+)</name>
        <dbReference type="ChEBI" id="CHEBI:18420"/>
        <label>4</label>
    </ligand>
</feature>
<protein>
    <recommendedName>
        <fullName evidence="1">Thiamine-monophosphate kinase</fullName>
        <shortName evidence="1">TMP kinase</shortName>
        <shortName evidence="1">Thiamine-phosphate kinase</shortName>
        <ecNumber evidence="1">2.7.4.16</ecNumber>
    </recommendedName>
</protein>
<evidence type="ECO:0000256" key="1">
    <source>
        <dbReference type="HAMAP-Rule" id="MF_02128"/>
    </source>
</evidence>
<dbReference type="InterPro" id="IPR036676">
    <property type="entry name" value="PurM-like_C_sf"/>
</dbReference>